<gene>
    <name evidence="6" type="ORF">EQG79_28195</name>
</gene>
<evidence type="ECO:0000256" key="3">
    <source>
        <dbReference type="ARBA" id="ARBA00023004"/>
    </source>
</evidence>
<evidence type="ECO:0000259" key="5">
    <source>
        <dbReference type="PROSITE" id="PS51296"/>
    </source>
</evidence>
<evidence type="ECO:0000256" key="4">
    <source>
        <dbReference type="ARBA" id="ARBA00023014"/>
    </source>
</evidence>
<dbReference type="SUPFAM" id="SSF50022">
    <property type="entry name" value="ISP domain"/>
    <property type="match status" value="1"/>
</dbReference>
<dbReference type="EMBL" id="SBLB01000012">
    <property type="protein sequence ID" value="RYC66720.1"/>
    <property type="molecule type" value="Genomic_DNA"/>
</dbReference>
<dbReference type="AlphaFoldDB" id="A0A4Q2UHD6"/>
<dbReference type="RefSeq" id="WP_129606165.1">
    <property type="nucleotide sequence ID" value="NZ_SBLB01000012.1"/>
</dbReference>
<dbReference type="Gene3D" id="2.102.10.10">
    <property type="entry name" value="Rieske [2Fe-2S] iron-sulphur domain"/>
    <property type="match status" value="1"/>
</dbReference>
<comment type="caution">
    <text evidence="6">The sequence shown here is derived from an EMBL/GenBank/DDBJ whole genome shotgun (WGS) entry which is preliminary data.</text>
</comment>
<sequence>MSQVTKTDALSRHDFLRQLGFQGAALMAVYCAGQSLTSCSAGANVTPTPLNSPVTVDLTSAANAALKNVGGYVVTNNIVVANTTQGYVAATVVCSHEGQRQVQLRNNEFYCTAHGARFDLSGKGLNANGNRGLTVYKVAQSDNVLTIS</sequence>
<dbReference type="GO" id="GO:0046872">
    <property type="term" value="F:metal ion binding"/>
    <property type="evidence" value="ECO:0007669"/>
    <property type="project" value="UniProtKB-KW"/>
</dbReference>
<dbReference type="Proteomes" id="UP000290407">
    <property type="component" value="Unassembled WGS sequence"/>
</dbReference>
<dbReference type="Pfam" id="PF00355">
    <property type="entry name" value="Rieske"/>
    <property type="match status" value="1"/>
</dbReference>
<keyword evidence="2" id="KW-0479">Metal-binding</keyword>
<accession>A0A4Q2UHD6</accession>
<evidence type="ECO:0000256" key="1">
    <source>
        <dbReference type="ARBA" id="ARBA00022714"/>
    </source>
</evidence>
<evidence type="ECO:0000313" key="7">
    <source>
        <dbReference type="Proteomes" id="UP000290407"/>
    </source>
</evidence>
<organism evidence="6 7">
    <name type="scientific">Spirosoma sordidisoli</name>
    <dbReference type="NCBI Taxonomy" id="2502893"/>
    <lineage>
        <taxon>Bacteria</taxon>
        <taxon>Pseudomonadati</taxon>
        <taxon>Bacteroidota</taxon>
        <taxon>Cytophagia</taxon>
        <taxon>Cytophagales</taxon>
        <taxon>Cytophagaceae</taxon>
        <taxon>Spirosoma</taxon>
    </lineage>
</organism>
<protein>
    <submittedName>
        <fullName evidence="6">Rieske (2Fe-2S) protein</fullName>
    </submittedName>
</protein>
<evidence type="ECO:0000313" key="6">
    <source>
        <dbReference type="EMBL" id="RYC66720.1"/>
    </source>
</evidence>
<name>A0A4Q2UHD6_9BACT</name>
<dbReference type="GO" id="GO:0051537">
    <property type="term" value="F:2 iron, 2 sulfur cluster binding"/>
    <property type="evidence" value="ECO:0007669"/>
    <property type="project" value="UniProtKB-KW"/>
</dbReference>
<dbReference type="InterPro" id="IPR036922">
    <property type="entry name" value="Rieske_2Fe-2S_sf"/>
</dbReference>
<feature type="domain" description="Rieske" evidence="5">
    <location>
        <begin position="58"/>
        <end position="147"/>
    </location>
</feature>
<dbReference type="InterPro" id="IPR017941">
    <property type="entry name" value="Rieske_2Fe-2S"/>
</dbReference>
<keyword evidence="1" id="KW-0001">2Fe-2S</keyword>
<reference evidence="6 7" key="1">
    <citation type="submission" date="2019-01" db="EMBL/GenBank/DDBJ databases">
        <title>Spirosoma flava sp. nov., a propanil-degrading bacterium isolated from herbicide-contaminated soil.</title>
        <authorList>
            <person name="Zhang L."/>
            <person name="Jiang J.-D."/>
        </authorList>
    </citation>
    <scope>NUCLEOTIDE SEQUENCE [LARGE SCALE GENOMIC DNA]</scope>
    <source>
        <strain evidence="6 7">TY50</strain>
    </source>
</reference>
<dbReference type="PROSITE" id="PS51296">
    <property type="entry name" value="RIESKE"/>
    <property type="match status" value="1"/>
</dbReference>
<keyword evidence="4" id="KW-0411">Iron-sulfur</keyword>
<proteinExistence type="predicted"/>
<keyword evidence="3" id="KW-0408">Iron</keyword>
<keyword evidence="7" id="KW-1185">Reference proteome</keyword>
<evidence type="ECO:0000256" key="2">
    <source>
        <dbReference type="ARBA" id="ARBA00022723"/>
    </source>
</evidence>